<protein>
    <submittedName>
        <fullName evidence="1">Uncharacterized protein</fullName>
    </submittedName>
</protein>
<dbReference type="Proteomes" id="UP001157502">
    <property type="component" value="Chromosome 13"/>
</dbReference>
<keyword evidence="2" id="KW-1185">Reference proteome</keyword>
<gene>
    <name evidence="1" type="ORF">DPEC_G00161650</name>
</gene>
<dbReference type="EMBL" id="CM055740">
    <property type="protein sequence ID" value="KAJ8002700.1"/>
    <property type="molecule type" value="Genomic_DNA"/>
</dbReference>
<sequence>MVINPALGRVVYADVTNQQGVFSSWFPVSERRSEKPIQLAGPQFTPIHHIFNLLPIFPTSSYQLSRLLVPGFIQVRLLRYHHCLTPSSIQVRLLRNHY</sequence>
<evidence type="ECO:0000313" key="1">
    <source>
        <dbReference type="EMBL" id="KAJ8002700.1"/>
    </source>
</evidence>
<organism evidence="1 2">
    <name type="scientific">Dallia pectoralis</name>
    <name type="common">Alaska blackfish</name>
    <dbReference type="NCBI Taxonomy" id="75939"/>
    <lineage>
        <taxon>Eukaryota</taxon>
        <taxon>Metazoa</taxon>
        <taxon>Chordata</taxon>
        <taxon>Craniata</taxon>
        <taxon>Vertebrata</taxon>
        <taxon>Euteleostomi</taxon>
        <taxon>Actinopterygii</taxon>
        <taxon>Neopterygii</taxon>
        <taxon>Teleostei</taxon>
        <taxon>Protacanthopterygii</taxon>
        <taxon>Esociformes</taxon>
        <taxon>Umbridae</taxon>
        <taxon>Dallia</taxon>
    </lineage>
</organism>
<accession>A0ACC2GGN8</accession>
<reference evidence="1" key="1">
    <citation type="submission" date="2021-05" db="EMBL/GenBank/DDBJ databases">
        <authorList>
            <person name="Pan Q."/>
            <person name="Jouanno E."/>
            <person name="Zahm M."/>
            <person name="Klopp C."/>
            <person name="Cabau C."/>
            <person name="Louis A."/>
            <person name="Berthelot C."/>
            <person name="Parey E."/>
            <person name="Roest Crollius H."/>
            <person name="Montfort J."/>
            <person name="Robinson-Rechavi M."/>
            <person name="Bouchez O."/>
            <person name="Lampietro C."/>
            <person name="Lopez Roques C."/>
            <person name="Donnadieu C."/>
            <person name="Postlethwait J."/>
            <person name="Bobe J."/>
            <person name="Dillon D."/>
            <person name="Chandos A."/>
            <person name="von Hippel F."/>
            <person name="Guiguen Y."/>
        </authorList>
    </citation>
    <scope>NUCLEOTIDE SEQUENCE</scope>
    <source>
        <strain evidence="1">YG-Jan2019</strain>
    </source>
</reference>
<name>A0ACC2GGN8_DALPE</name>
<comment type="caution">
    <text evidence="1">The sequence shown here is derived from an EMBL/GenBank/DDBJ whole genome shotgun (WGS) entry which is preliminary data.</text>
</comment>
<proteinExistence type="predicted"/>
<evidence type="ECO:0000313" key="2">
    <source>
        <dbReference type="Proteomes" id="UP001157502"/>
    </source>
</evidence>